<dbReference type="RefSeq" id="WP_148975761.1">
    <property type="nucleotide sequence ID" value="NZ_JBNIKU010000004.1"/>
</dbReference>
<evidence type="ECO:0000313" key="4">
    <source>
        <dbReference type="Proteomes" id="UP000322139"/>
    </source>
</evidence>
<dbReference type="InterPro" id="IPR046878">
    <property type="entry name" value="Big_14"/>
</dbReference>
<dbReference type="Proteomes" id="UP000322139">
    <property type="component" value="Unassembled WGS sequence"/>
</dbReference>
<evidence type="ECO:0000313" key="3">
    <source>
        <dbReference type="EMBL" id="TYS47061.1"/>
    </source>
</evidence>
<proteinExistence type="predicted"/>
<dbReference type="PROSITE" id="PS51257">
    <property type="entry name" value="PROKAR_LIPOPROTEIN"/>
    <property type="match status" value="1"/>
</dbReference>
<organism evidence="3 4">
    <name type="scientific">Bacillus infantis</name>
    <dbReference type="NCBI Taxonomy" id="324767"/>
    <lineage>
        <taxon>Bacteria</taxon>
        <taxon>Bacillati</taxon>
        <taxon>Bacillota</taxon>
        <taxon>Bacilli</taxon>
        <taxon>Bacillales</taxon>
        <taxon>Bacillaceae</taxon>
        <taxon>Bacillus</taxon>
    </lineage>
</organism>
<comment type="caution">
    <text evidence="3">The sequence shown here is derived from an EMBL/GenBank/DDBJ whole genome shotgun (WGS) entry which is preliminary data.</text>
</comment>
<feature type="chain" id="PRO_5039606833" description="Bacterial Ig-like domain-containing protein" evidence="1">
    <location>
        <begin position="20"/>
        <end position="171"/>
    </location>
</feature>
<name>A0A5D4R9Y5_9BACI</name>
<accession>A0A5D4R9Y5</accession>
<gene>
    <name evidence="3" type="ORF">FZD51_16535</name>
</gene>
<feature type="signal peptide" evidence="1">
    <location>
        <begin position="1"/>
        <end position="19"/>
    </location>
</feature>
<protein>
    <recommendedName>
        <fullName evidence="2">Bacterial Ig-like domain-containing protein</fullName>
    </recommendedName>
</protein>
<evidence type="ECO:0000259" key="2">
    <source>
        <dbReference type="Pfam" id="PF20251"/>
    </source>
</evidence>
<sequence>MKKAAILLSGLLLLTGCTAQEESISQHDIKIEKVTTEKNKKSKYGELTDIDKNTNVTMRVTIEAIYPSPEYSMLGITNDGNQTYLVSPDYSIEKFIDGVWVEVPLPKGFSIDGKTAYIGPGGSYHQKIKAPGDKNIYKSEGKYRLVKVLKSKEKNQEDVILANVTTIGGKN</sequence>
<dbReference type="Pfam" id="PF20251">
    <property type="entry name" value="Big_14"/>
    <property type="match status" value="1"/>
</dbReference>
<feature type="domain" description="Bacterial Ig-like" evidence="2">
    <location>
        <begin position="53"/>
        <end position="153"/>
    </location>
</feature>
<evidence type="ECO:0000256" key="1">
    <source>
        <dbReference type="SAM" id="SignalP"/>
    </source>
</evidence>
<dbReference type="AlphaFoldDB" id="A0A5D4R9Y5"/>
<dbReference type="EMBL" id="VTER01000007">
    <property type="protein sequence ID" value="TYS47061.1"/>
    <property type="molecule type" value="Genomic_DNA"/>
</dbReference>
<reference evidence="3 4" key="1">
    <citation type="submission" date="2019-08" db="EMBL/GenBank/DDBJ databases">
        <title>Bacillus genomes from the desert of Cuatro Cienegas, Coahuila.</title>
        <authorList>
            <person name="Olmedo-Alvarez G."/>
        </authorList>
    </citation>
    <scope>NUCLEOTIDE SEQUENCE [LARGE SCALE GENOMIC DNA]</scope>
    <source>
        <strain evidence="3 4">CH446_14T</strain>
    </source>
</reference>
<keyword evidence="1" id="KW-0732">Signal</keyword>